<evidence type="ECO:0000313" key="3">
    <source>
        <dbReference type="Proteomes" id="UP000252458"/>
    </source>
</evidence>
<dbReference type="SMART" id="SM00528">
    <property type="entry name" value="HNS"/>
    <property type="match status" value="1"/>
</dbReference>
<sequence>MSKYKEILSRIDMLFTELDAARRQEAALLAEQVRQALLVSGVDLNLIPDGQTNGSTKRAKIKPKYWNPETGTTWSGRGRTPLWLQGKNPRDYLIEPIDEPSEGSD</sequence>
<dbReference type="EMBL" id="QMFZ01000064">
    <property type="protein sequence ID" value="RBB32229.1"/>
    <property type="molecule type" value="Genomic_DNA"/>
</dbReference>
<feature type="domain" description="DNA-binding protein H-NS-like C-terminal" evidence="1">
    <location>
        <begin position="55"/>
        <end position="94"/>
    </location>
</feature>
<dbReference type="Proteomes" id="UP000252458">
    <property type="component" value="Unassembled WGS sequence"/>
</dbReference>
<dbReference type="InterPro" id="IPR027444">
    <property type="entry name" value="H-NS_C_dom"/>
</dbReference>
<evidence type="ECO:0000313" key="2">
    <source>
        <dbReference type="EMBL" id="RBB32229.1"/>
    </source>
</evidence>
<reference evidence="2 3" key="1">
    <citation type="submission" date="2018-06" db="EMBL/GenBank/DDBJ databases">
        <title>Draft genome sequence of Burkholderia reimsis strain BE51 isolated from a French agricultural soil.</title>
        <authorList>
            <person name="Esmaeel Q."/>
        </authorList>
    </citation>
    <scope>NUCLEOTIDE SEQUENCE [LARGE SCALE GENOMIC DNA]</scope>
    <source>
        <strain evidence="2 3">BE51</strain>
    </source>
</reference>
<accession>A0A365QHJ2</accession>
<organism evidence="2 3">
    <name type="scientific">Burkholderia reimsis</name>
    <dbReference type="NCBI Taxonomy" id="2234132"/>
    <lineage>
        <taxon>Bacteria</taxon>
        <taxon>Pseudomonadati</taxon>
        <taxon>Pseudomonadota</taxon>
        <taxon>Betaproteobacteria</taxon>
        <taxon>Burkholderiales</taxon>
        <taxon>Burkholderiaceae</taxon>
        <taxon>Burkholderia</taxon>
    </lineage>
</organism>
<dbReference type="RefSeq" id="WP_113047931.1">
    <property type="nucleotide sequence ID" value="NZ_QMFZ01000064.1"/>
</dbReference>
<dbReference type="AlphaFoldDB" id="A0A365QHJ2"/>
<dbReference type="GO" id="GO:0003677">
    <property type="term" value="F:DNA binding"/>
    <property type="evidence" value="ECO:0007669"/>
    <property type="project" value="InterPro"/>
</dbReference>
<evidence type="ECO:0000259" key="1">
    <source>
        <dbReference type="SMART" id="SM00528"/>
    </source>
</evidence>
<gene>
    <name evidence="2" type="ORF">DPV79_39095</name>
</gene>
<comment type="caution">
    <text evidence="2">The sequence shown here is derived from an EMBL/GenBank/DDBJ whole genome shotgun (WGS) entry which is preliminary data.</text>
</comment>
<dbReference type="SUPFAM" id="SSF81273">
    <property type="entry name" value="H-NS histone-like proteins"/>
    <property type="match status" value="1"/>
</dbReference>
<dbReference type="Pfam" id="PF00816">
    <property type="entry name" value="Histone_HNS"/>
    <property type="match status" value="1"/>
</dbReference>
<keyword evidence="3" id="KW-1185">Reference proteome</keyword>
<name>A0A365QHJ2_9BURK</name>
<dbReference type="Gene3D" id="3.30.160.510">
    <property type="entry name" value="Histone-like nucleoid-structuring protein H-NS"/>
    <property type="match status" value="1"/>
</dbReference>
<protein>
    <submittedName>
        <fullName evidence="2">H-NS histone family protein</fullName>
    </submittedName>
</protein>
<proteinExistence type="predicted"/>